<dbReference type="PANTHER" id="PTHR30250:SF10">
    <property type="entry name" value="LIPOPOLYSACCHARIDE BIOSYNTHESIS PROTEIN WZXC"/>
    <property type="match status" value="1"/>
</dbReference>
<accession>A0ABW3LC96</accession>
<evidence type="ECO:0000256" key="6">
    <source>
        <dbReference type="ARBA" id="ARBA00023136"/>
    </source>
</evidence>
<evidence type="ECO:0000313" key="8">
    <source>
        <dbReference type="EMBL" id="MFD1031311.1"/>
    </source>
</evidence>
<dbReference type="PANTHER" id="PTHR30250">
    <property type="entry name" value="PST FAMILY PREDICTED COLANIC ACID TRANSPORTER"/>
    <property type="match status" value="1"/>
</dbReference>
<evidence type="ECO:0000313" key="9">
    <source>
        <dbReference type="Proteomes" id="UP001597109"/>
    </source>
</evidence>
<feature type="transmembrane region" description="Helical" evidence="7">
    <location>
        <begin position="83"/>
        <end position="103"/>
    </location>
</feature>
<evidence type="ECO:0000256" key="4">
    <source>
        <dbReference type="ARBA" id="ARBA00022692"/>
    </source>
</evidence>
<keyword evidence="3" id="KW-1003">Cell membrane</keyword>
<evidence type="ECO:0000256" key="2">
    <source>
        <dbReference type="ARBA" id="ARBA00007430"/>
    </source>
</evidence>
<evidence type="ECO:0000256" key="1">
    <source>
        <dbReference type="ARBA" id="ARBA00004651"/>
    </source>
</evidence>
<protein>
    <submittedName>
        <fullName evidence="8">Lipopolysaccharide biosynthesis protein</fullName>
    </submittedName>
</protein>
<evidence type="ECO:0000256" key="7">
    <source>
        <dbReference type="SAM" id="Phobius"/>
    </source>
</evidence>
<name>A0ABW3LC96_9BACL</name>
<comment type="subcellular location">
    <subcellularLocation>
        <location evidence="1">Cell membrane</location>
        <topology evidence="1">Multi-pass membrane protein</topology>
    </subcellularLocation>
</comment>
<dbReference type="CDD" id="cd13127">
    <property type="entry name" value="MATE_tuaB_like"/>
    <property type="match status" value="1"/>
</dbReference>
<feature type="transmembrane region" description="Helical" evidence="7">
    <location>
        <begin position="421"/>
        <end position="440"/>
    </location>
</feature>
<reference evidence="9" key="1">
    <citation type="journal article" date="2019" name="Int. J. Syst. Evol. Microbiol.">
        <title>The Global Catalogue of Microorganisms (GCM) 10K type strain sequencing project: providing services to taxonomists for standard genome sequencing and annotation.</title>
        <authorList>
            <consortium name="The Broad Institute Genomics Platform"/>
            <consortium name="The Broad Institute Genome Sequencing Center for Infectious Disease"/>
            <person name="Wu L."/>
            <person name="Ma J."/>
        </authorList>
    </citation>
    <scope>NUCLEOTIDE SEQUENCE [LARGE SCALE GENOMIC DNA]</scope>
    <source>
        <strain evidence="9">CCUG 56756</strain>
    </source>
</reference>
<comment type="similarity">
    <text evidence="2">Belongs to the polysaccharide synthase family.</text>
</comment>
<feature type="transmembrane region" description="Helical" evidence="7">
    <location>
        <begin position="115"/>
        <end position="139"/>
    </location>
</feature>
<sequence length="492" mass="54983">MKQQNSLKKKTIGGLLWSFGDLMGNQGIQFIIQIILARMLLPEHFGLIGMIIVFIAVSNSIVDSGFTQALIREQNTTQTDYSTVFYFNLAVSILIYFFMYLIAPAVSVFFGEPELISLLRVLTLGIIINAFGIIPRAMFTKEVNFKAQAKVNMAASIISGVVAVAMALAGFGVWSLVFRTLALNIIQSLLLTLSKRWLPSFVFSITSFKRLFGFGWKLLVSGLIDTIFTNIYFVIIGRQYSTAQLGYYTNASKFCDMAAQNLSATIQRVTYPVLSSIQNEKERLKQSYRKVIKLSAFIIFPIMIGLAAIAEPLILFLFGAQWMPMVIYFQLLCIGGMLYPIHALNLNILQVKGRSDLYLNLEILKMVVASILIFLAIWLKLGIFGLVGAAVLDSYIALFINTYFSGKLISYTVKEQMKDLVPIYTVSVLMGIIVYVAGAVISENNFLTMLMQIILGIIIYMGISKLVKIGELNIIFHLIMPVIKRLNPIKSN</sequence>
<feature type="transmembrane region" description="Helical" evidence="7">
    <location>
        <begin position="325"/>
        <end position="345"/>
    </location>
</feature>
<feature type="transmembrane region" description="Helical" evidence="7">
    <location>
        <begin position="383"/>
        <end position="400"/>
    </location>
</feature>
<dbReference type="Pfam" id="PF13440">
    <property type="entry name" value="Polysacc_synt_3"/>
    <property type="match status" value="1"/>
</dbReference>
<organism evidence="8 9">
    <name type="scientific">Metaplanococcus flavidus</name>
    <dbReference type="NCBI Taxonomy" id="569883"/>
    <lineage>
        <taxon>Bacteria</taxon>
        <taxon>Bacillati</taxon>
        <taxon>Bacillota</taxon>
        <taxon>Bacilli</taxon>
        <taxon>Bacillales</taxon>
        <taxon>Caryophanaceae</taxon>
        <taxon>Metaplanococcus</taxon>
    </lineage>
</organism>
<feature type="transmembrane region" description="Helical" evidence="7">
    <location>
        <begin position="151"/>
        <end position="174"/>
    </location>
</feature>
<evidence type="ECO:0000256" key="5">
    <source>
        <dbReference type="ARBA" id="ARBA00022989"/>
    </source>
</evidence>
<feature type="transmembrane region" description="Helical" evidence="7">
    <location>
        <begin position="357"/>
        <end position="377"/>
    </location>
</feature>
<comment type="caution">
    <text evidence="8">The sequence shown here is derived from an EMBL/GenBank/DDBJ whole genome shotgun (WGS) entry which is preliminary data.</text>
</comment>
<dbReference type="InterPro" id="IPR050833">
    <property type="entry name" value="Poly_Biosynth_Transport"/>
</dbReference>
<keyword evidence="5 7" id="KW-1133">Transmembrane helix</keyword>
<feature type="transmembrane region" description="Helical" evidence="7">
    <location>
        <begin position="44"/>
        <end position="62"/>
    </location>
</feature>
<feature type="transmembrane region" description="Helical" evidence="7">
    <location>
        <begin position="291"/>
        <end position="319"/>
    </location>
</feature>
<dbReference type="EMBL" id="JBHTKI010000008">
    <property type="protein sequence ID" value="MFD1031311.1"/>
    <property type="molecule type" value="Genomic_DNA"/>
</dbReference>
<evidence type="ECO:0000256" key="3">
    <source>
        <dbReference type="ARBA" id="ARBA00022475"/>
    </source>
</evidence>
<keyword evidence="9" id="KW-1185">Reference proteome</keyword>
<keyword evidence="4 7" id="KW-0812">Transmembrane</keyword>
<gene>
    <name evidence="8" type="ORF">ACFQ1X_07665</name>
</gene>
<proteinExistence type="inferred from homology"/>
<dbReference type="RefSeq" id="WP_144838046.1">
    <property type="nucleotide sequence ID" value="NZ_JBHTKI010000008.1"/>
</dbReference>
<feature type="transmembrane region" description="Helical" evidence="7">
    <location>
        <begin position="214"/>
        <end position="235"/>
    </location>
</feature>
<feature type="transmembrane region" description="Helical" evidence="7">
    <location>
        <begin position="12"/>
        <end position="32"/>
    </location>
</feature>
<keyword evidence="6 7" id="KW-0472">Membrane</keyword>
<dbReference type="Proteomes" id="UP001597109">
    <property type="component" value="Unassembled WGS sequence"/>
</dbReference>